<accession>A0ABN8XH11</accession>
<proteinExistence type="predicted"/>
<evidence type="ECO:0000313" key="2">
    <source>
        <dbReference type="Proteomes" id="UP001161497"/>
    </source>
</evidence>
<dbReference type="Proteomes" id="UP001161497">
    <property type="component" value="Chromosome"/>
</dbReference>
<reference evidence="1" key="1">
    <citation type="submission" date="2023-03" db="EMBL/GenBank/DDBJ databases">
        <authorList>
            <person name="Cremers G."/>
            <person name="Picone N."/>
        </authorList>
    </citation>
    <scope>NUCLEOTIDE SEQUENCE</scope>
    <source>
        <strain evidence="1">Sample_alias</strain>
    </source>
</reference>
<dbReference type="EMBL" id="OX458932">
    <property type="protein sequence ID" value="CAI9084987.1"/>
    <property type="molecule type" value="Genomic_DNA"/>
</dbReference>
<name>A0ABN8XH11_9BACT</name>
<gene>
    <name evidence="1" type="ORF">MFUM_0605</name>
</gene>
<sequence length="72" mass="7815">MSGAGGFCIRALIAFWQLPAMSPHGGNTAGLPESVRQPIPLLAAFCYSLFTLQPISAPNFFGEYRFAMSIYN</sequence>
<organism evidence="1 2">
    <name type="scientific">Candidatus Methylacidiphilum fumarolicum</name>
    <dbReference type="NCBI Taxonomy" id="591154"/>
    <lineage>
        <taxon>Bacteria</taxon>
        <taxon>Pseudomonadati</taxon>
        <taxon>Verrucomicrobiota</taxon>
        <taxon>Methylacidiphilae</taxon>
        <taxon>Methylacidiphilales</taxon>
        <taxon>Methylacidiphilaceae</taxon>
        <taxon>Methylacidiphilum (ex Ratnadevi et al. 2023)</taxon>
    </lineage>
</organism>
<keyword evidence="2" id="KW-1185">Reference proteome</keyword>
<evidence type="ECO:0000313" key="1">
    <source>
        <dbReference type="EMBL" id="CAI9084987.1"/>
    </source>
</evidence>
<protein>
    <submittedName>
        <fullName evidence="1">Uncharacterized protein</fullName>
    </submittedName>
</protein>